<name>A0A7Z0WNE5_9PSEU</name>
<dbReference type="AlphaFoldDB" id="A0A7Z0WNE5"/>
<dbReference type="Proteomes" id="UP000185696">
    <property type="component" value="Unassembled WGS sequence"/>
</dbReference>
<evidence type="ECO:0000313" key="3">
    <source>
        <dbReference type="Proteomes" id="UP000185696"/>
    </source>
</evidence>
<dbReference type="EMBL" id="MSIF01000006">
    <property type="protein sequence ID" value="OLF10737.1"/>
    <property type="molecule type" value="Genomic_DNA"/>
</dbReference>
<keyword evidence="1" id="KW-0560">Oxidoreductase</keyword>
<reference evidence="2 3" key="1">
    <citation type="submission" date="2016-12" db="EMBL/GenBank/DDBJ databases">
        <title>The draft genome sequence of Actinophytocola xinjiangensis.</title>
        <authorList>
            <person name="Wang W."/>
            <person name="Yuan L."/>
        </authorList>
    </citation>
    <scope>NUCLEOTIDE SEQUENCE [LARGE SCALE GENOMIC DNA]</scope>
    <source>
        <strain evidence="2 3">CGMCC 4.4663</strain>
    </source>
</reference>
<dbReference type="SUPFAM" id="SSF51735">
    <property type="entry name" value="NAD(P)-binding Rossmann-fold domains"/>
    <property type="match status" value="1"/>
</dbReference>
<dbReference type="InterPro" id="IPR036291">
    <property type="entry name" value="NAD(P)-bd_dom_sf"/>
</dbReference>
<gene>
    <name evidence="2" type="ORF">BLA60_16140</name>
</gene>
<evidence type="ECO:0000256" key="1">
    <source>
        <dbReference type="ARBA" id="ARBA00023002"/>
    </source>
</evidence>
<dbReference type="Gene3D" id="3.40.50.720">
    <property type="entry name" value="NAD(P)-binding Rossmann-like Domain"/>
    <property type="match status" value="1"/>
</dbReference>
<dbReference type="PANTHER" id="PTHR47534">
    <property type="entry name" value="YALI0E05731P"/>
    <property type="match status" value="1"/>
</dbReference>
<sequence length="274" mass="29578">MVVSGGTDGMGRALALARAERGDRVVVLGSNETKGELLLADATRLGAGDRVEFHRVDLSGVAATRDVAERILGRHEVIDALCLFANRQAPRRITTAEGLERTFALYYLSRHLLGEGLTPALRRAAHPVIVNVAGVGVTKGRIHWDDPQLERRYGTVTAQLQAGRANDLLGVAFAAQPDNPIRYVLYHPGFTRSGDLSPLPAPVRVLLRLAARLAARPVDRAVAPIHGFLDRPPAAPLTAVDRDTTLPLTLETLDPANARRLREVTTRLLATVAT</sequence>
<protein>
    <submittedName>
        <fullName evidence="2">Short-chain dehydrogenase</fullName>
    </submittedName>
</protein>
<accession>A0A7Z0WNE5</accession>
<proteinExistence type="predicted"/>
<dbReference type="GO" id="GO:0016491">
    <property type="term" value="F:oxidoreductase activity"/>
    <property type="evidence" value="ECO:0007669"/>
    <property type="project" value="UniProtKB-KW"/>
</dbReference>
<keyword evidence="3" id="KW-1185">Reference proteome</keyword>
<organism evidence="2 3">
    <name type="scientific">Actinophytocola xinjiangensis</name>
    <dbReference type="NCBI Taxonomy" id="485602"/>
    <lineage>
        <taxon>Bacteria</taxon>
        <taxon>Bacillati</taxon>
        <taxon>Actinomycetota</taxon>
        <taxon>Actinomycetes</taxon>
        <taxon>Pseudonocardiales</taxon>
        <taxon>Pseudonocardiaceae</taxon>
    </lineage>
</organism>
<comment type="caution">
    <text evidence="2">The sequence shown here is derived from an EMBL/GenBank/DDBJ whole genome shotgun (WGS) entry which is preliminary data.</text>
</comment>
<dbReference type="InterPro" id="IPR002347">
    <property type="entry name" value="SDR_fam"/>
</dbReference>
<dbReference type="PANTHER" id="PTHR47534:SF3">
    <property type="entry name" value="ALCOHOL DEHYDROGENASE-LIKE C-TERMINAL DOMAIN-CONTAINING PROTEIN"/>
    <property type="match status" value="1"/>
</dbReference>
<evidence type="ECO:0000313" key="2">
    <source>
        <dbReference type="EMBL" id="OLF10737.1"/>
    </source>
</evidence>
<dbReference type="Pfam" id="PF00106">
    <property type="entry name" value="adh_short"/>
    <property type="match status" value="1"/>
</dbReference>
<dbReference type="InterPro" id="IPR052228">
    <property type="entry name" value="Sec_Metab_Biosynth_Oxidored"/>
</dbReference>